<evidence type="ECO:0000313" key="2">
    <source>
        <dbReference type="Proteomes" id="UP001611494"/>
    </source>
</evidence>
<name>A0ABW7W7E7_9NOCA</name>
<dbReference type="Gene3D" id="3.20.20.70">
    <property type="entry name" value="Aldolase class I"/>
    <property type="match status" value="1"/>
</dbReference>
<dbReference type="Proteomes" id="UP001611494">
    <property type="component" value="Unassembled WGS sequence"/>
</dbReference>
<protein>
    <recommendedName>
        <fullName evidence="3">Dihydrodipicolinate synthase family protein</fullName>
    </recommendedName>
</protein>
<dbReference type="InterPro" id="IPR013785">
    <property type="entry name" value="Aldolase_TIM"/>
</dbReference>
<dbReference type="EMBL" id="JBIRYL010000030">
    <property type="protein sequence ID" value="MFI2234514.1"/>
    <property type="molecule type" value="Genomic_DNA"/>
</dbReference>
<proteinExistence type="predicted"/>
<keyword evidence="2" id="KW-1185">Reference proteome</keyword>
<gene>
    <name evidence="1" type="ORF">ACH49Z_32170</name>
</gene>
<dbReference type="SUPFAM" id="SSF51569">
    <property type="entry name" value="Aldolase"/>
    <property type="match status" value="1"/>
</dbReference>
<dbReference type="RefSeq" id="WP_397067308.1">
    <property type="nucleotide sequence ID" value="NZ_JBIRYL010000030.1"/>
</dbReference>
<sequence>MAFTVVVPAMNLLGQAGLDLPRTRRYADRAGRSSVDYFLLNGSTTQGRETSIELRCAVIETWAGIVGAGRIIACCWSPADVEAAVRQQVIPMVVMDGLRDEDQALTFLQSLPAGATIYSHPELFSGVTFTAGLARAAREAGCLPDGGKLAKIKPSEIATIHESAAGFRLWDGSSRRIEQSLQAGADGVVATPLTAVIAGPDDFRSETTAELQAAVDPVQAALDSLPDRASRRLYLHEQVEVQIDA</sequence>
<comment type="caution">
    <text evidence="1">The sequence shown here is derived from an EMBL/GenBank/DDBJ whole genome shotgun (WGS) entry which is preliminary data.</text>
</comment>
<reference evidence="1 2" key="1">
    <citation type="submission" date="2024-10" db="EMBL/GenBank/DDBJ databases">
        <title>The Natural Products Discovery Center: Release of the First 8490 Sequenced Strains for Exploring Actinobacteria Biosynthetic Diversity.</title>
        <authorList>
            <person name="Kalkreuter E."/>
            <person name="Kautsar S.A."/>
            <person name="Yang D."/>
            <person name="Bader C.D."/>
            <person name="Teijaro C.N."/>
            <person name="Fluegel L."/>
            <person name="Davis C.M."/>
            <person name="Simpson J.R."/>
            <person name="Lauterbach L."/>
            <person name="Steele A.D."/>
            <person name="Gui C."/>
            <person name="Meng S."/>
            <person name="Li G."/>
            <person name="Viehrig K."/>
            <person name="Ye F."/>
            <person name="Su P."/>
            <person name="Kiefer A.F."/>
            <person name="Nichols A."/>
            <person name="Cepeda A.J."/>
            <person name="Yan W."/>
            <person name="Fan B."/>
            <person name="Jiang Y."/>
            <person name="Adhikari A."/>
            <person name="Zheng C.-J."/>
            <person name="Schuster L."/>
            <person name="Cowan T.M."/>
            <person name="Smanski M.J."/>
            <person name="Chevrette M.G."/>
            <person name="De Carvalho L.P.S."/>
            <person name="Shen B."/>
        </authorList>
    </citation>
    <scope>NUCLEOTIDE SEQUENCE [LARGE SCALE GENOMIC DNA]</scope>
    <source>
        <strain evidence="1 2">NPDC019377</strain>
    </source>
</reference>
<organism evidence="1 2">
    <name type="scientific">Nocardia testacea</name>
    <dbReference type="NCBI Taxonomy" id="248551"/>
    <lineage>
        <taxon>Bacteria</taxon>
        <taxon>Bacillati</taxon>
        <taxon>Actinomycetota</taxon>
        <taxon>Actinomycetes</taxon>
        <taxon>Mycobacteriales</taxon>
        <taxon>Nocardiaceae</taxon>
        <taxon>Nocardia</taxon>
    </lineage>
</organism>
<evidence type="ECO:0008006" key="3">
    <source>
        <dbReference type="Google" id="ProtNLM"/>
    </source>
</evidence>
<evidence type="ECO:0000313" key="1">
    <source>
        <dbReference type="EMBL" id="MFI2234514.1"/>
    </source>
</evidence>
<accession>A0ABW7W7E7</accession>